<dbReference type="InterPro" id="IPR021239">
    <property type="entry name" value="DUF2625"/>
</dbReference>
<dbReference type="Pfam" id="PF10946">
    <property type="entry name" value="DUF2625"/>
    <property type="match status" value="1"/>
</dbReference>
<evidence type="ECO:0000313" key="2">
    <source>
        <dbReference type="Proteomes" id="UP001201549"/>
    </source>
</evidence>
<reference evidence="2" key="1">
    <citation type="submission" date="2023-07" db="EMBL/GenBank/DDBJ databases">
        <title>Shewanella mangrovi sp. nov., an acetaldehyde- degrading bacterium isolated from mangrove sediment.</title>
        <authorList>
            <person name="Liu Y."/>
        </authorList>
    </citation>
    <scope>NUCLEOTIDE SEQUENCE [LARGE SCALE GENOMIC DNA]</scope>
    <source>
        <strain evidence="2">C32</strain>
    </source>
</reference>
<sequence>MKSLEQLIDTQDDAIVQIQAWQKDAQLAVTLLPAAANSGAQLQQLQITTHSVLGALVYHTGGVLIADGWLRFLGSGSAQLPRDVVSWNSDNSGYLLVADDLVGGFFAINGGALGSDVGALYYLSPDSTDWEPLEVAFSDFFQWSMSENLLQFYADLGIDSLLNEYRHISCEQALHFYPPLWSQEGNISSSNRRLVPVTELRALKLA</sequence>
<dbReference type="Proteomes" id="UP001201549">
    <property type="component" value="Unassembled WGS sequence"/>
</dbReference>
<name>A0ABT2FGU6_9GAMM</name>
<protein>
    <submittedName>
        <fullName evidence="1">DUF2625 domain-containing protein</fullName>
    </submittedName>
</protein>
<dbReference type="RefSeq" id="WP_238894569.1">
    <property type="nucleotide sequence ID" value="NZ_JAKOGG010000001.1"/>
</dbReference>
<proteinExistence type="predicted"/>
<accession>A0ABT2FGU6</accession>
<evidence type="ECO:0000313" key="1">
    <source>
        <dbReference type="EMBL" id="MCS4555167.1"/>
    </source>
</evidence>
<keyword evidence="2" id="KW-1185">Reference proteome</keyword>
<gene>
    <name evidence="1" type="ORF">L9G74_01820</name>
</gene>
<organism evidence="1 2">
    <name type="scientific">Shewanella electrica</name>
    <dbReference type="NCBI Taxonomy" id="515560"/>
    <lineage>
        <taxon>Bacteria</taxon>
        <taxon>Pseudomonadati</taxon>
        <taxon>Pseudomonadota</taxon>
        <taxon>Gammaproteobacteria</taxon>
        <taxon>Alteromonadales</taxon>
        <taxon>Shewanellaceae</taxon>
        <taxon>Shewanella</taxon>
    </lineage>
</organism>
<dbReference type="EMBL" id="JAKOGG010000001">
    <property type="protein sequence ID" value="MCS4555167.1"/>
    <property type="molecule type" value="Genomic_DNA"/>
</dbReference>
<comment type="caution">
    <text evidence="1">The sequence shown here is derived from an EMBL/GenBank/DDBJ whole genome shotgun (WGS) entry which is preliminary data.</text>
</comment>